<organism evidence="4 5">
    <name type="scientific">Pseudaminobacter soli</name>
    <name type="common">ex Zhang et al. 2022</name>
    <dbReference type="NCBI Taxonomy" id="2831468"/>
    <lineage>
        <taxon>Bacteria</taxon>
        <taxon>Pseudomonadati</taxon>
        <taxon>Pseudomonadota</taxon>
        <taxon>Alphaproteobacteria</taxon>
        <taxon>Hyphomicrobiales</taxon>
        <taxon>Phyllobacteriaceae</taxon>
        <taxon>Pseudaminobacter</taxon>
    </lineage>
</organism>
<dbReference type="InterPro" id="IPR050832">
    <property type="entry name" value="Bact_Acetyltransf"/>
</dbReference>
<accession>A0A942DY33</accession>
<dbReference type="InterPro" id="IPR016181">
    <property type="entry name" value="Acyl_CoA_acyltransferase"/>
</dbReference>
<comment type="caution">
    <text evidence="4">The sequence shown here is derived from an EMBL/GenBank/DDBJ whole genome shotgun (WGS) entry which is preliminary data.</text>
</comment>
<dbReference type="Pfam" id="PF00583">
    <property type="entry name" value="Acetyltransf_1"/>
    <property type="match status" value="1"/>
</dbReference>
<dbReference type="RefSeq" id="WP_188252629.1">
    <property type="nucleotide sequence ID" value="NZ_JABVCF010000001.1"/>
</dbReference>
<protein>
    <submittedName>
        <fullName evidence="4">GNAT family N-acetyltransferase</fullName>
    </submittedName>
</protein>
<name>A0A942DY33_9HYPH</name>
<proteinExistence type="predicted"/>
<dbReference type="EMBL" id="JAGWCR010000001">
    <property type="protein sequence ID" value="MBS3647055.1"/>
    <property type="molecule type" value="Genomic_DNA"/>
</dbReference>
<dbReference type="SUPFAM" id="SSF55729">
    <property type="entry name" value="Acyl-CoA N-acyltransferases (Nat)"/>
    <property type="match status" value="1"/>
</dbReference>
<dbReference type="GO" id="GO:0016747">
    <property type="term" value="F:acyltransferase activity, transferring groups other than amino-acyl groups"/>
    <property type="evidence" value="ECO:0007669"/>
    <property type="project" value="InterPro"/>
</dbReference>
<keyword evidence="2" id="KW-0012">Acyltransferase</keyword>
<sequence>MPLFRFRQASLADERAVAEFTGRAYAGWTRFLGAPPLPVTEDYVPRILKGEVWLAEQERRLAGVLVVETHPDHLWIFSVAVATERQGQGLGARLLGFAEELASRAGIDVLRLCTNERMEKNIALYESLGYRETNRRPNPKREGWVLVDMEKVLDTQ</sequence>
<dbReference type="InterPro" id="IPR000182">
    <property type="entry name" value="GNAT_dom"/>
</dbReference>
<reference evidence="4" key="1">
    <citation type="submission" date="2021-04" db="EMBL/GenBank/DDBJ databases">
        <title>Pseudaminobacter soli sp. nov., isolated from paddy soil contaminated by heavy metals.</title>
        <authorList>
            <person name="Zhang K."/>
        </authorList>
    </citation>
    <scope>NUCLEOTIDE SEQUENCE</scope>
    <source>
        <strain evidence="4">19-2017</strain>
    </source>
</reference>
<keyword evidence="5" id="KW-1185">Reference proteome</keyword>
<evidence type="ECO:0000313" key="4">
    <source>
        <dbReference type="EMBL" id="MBS3647055.1"/>
    </source>
</evidence>
<keyword evidence="1" id="KW-0808">Transferase</keyword>
<gene>
    <name evidence="4" type="ORF">KEU06_00245</name>
</gene>
<dbReference type="PANTHER" id="PTHR43877">
    <property type="entry name" value="AMINOALKYLPHOSPHONATE N-ACETYLTRANSFERASE-RELATED-RELATED"/>
    <property type="match status" value="1"/>
</dbReference>
<dbReference type="Proteomes" id="UP000680348">
    <property type="component" value="Unassembled WGS sequence"/>
</dbReference>
<dbReference type="PROSITE" id="PS51186">
    <property type="entry name" value="GNAT"/>
    <property type="match status" value="1"/>
</dbReference>
<evidence type="ECO:0000259" key="3">
    <source>
        <dbReference type="PROSITE" id="PS51186"/>
    </source>
</evidence>
<dbReference type="AlphaFoldDB" id="A0A942DY33"/>
<dbReference type="CDD" id="cd04301">
    <property type="entry name" value="NAT_SF"/>
    <property type="match status" value="1"/>
</dbReference>
<feature type="domain" description="N-acetyltransferase" evidence="3">
    <location>
        <begin position="4"/>
        <end position="154"/>
    </location>
</feature>
<evidence type="ECO:0000256" key="2">
    <source>
        <dbReference type="ARBA" id="ARBA00023315"/>
    </source>
</evidence>
<dbReference type="Gene3D" id="3.40.630.30">
    <property type="match status" value="1"/>
</dbReference>
<evidence type="ECO:0000256" key="1">
    <source>
        <dbReference type="ARBA" id="ARBA00022679"/>
    </source>
</evidence>
<evidence type="ECO:0000313" key="5">
    <source>
        <dbReference type="Proteomes" id="UP000680348"/>
    </source>
</evidence>